<name>A0A5Q2MYY1_9FIRM</name>
<keyword evidence="7 9" id="KW-1133">Transmembrane helix</keyword>
<dbReference type="InterPro" id="IPR001872">
    <property type="entry name" value="Peptidase_A8"/>
</dbReference>
<feature type="active site" evidence="9">
    <location>
        <position position="136"/>
    </location>
</feature>
<keyword evidence="2 9" id="KW-1003">Cell membrane</keyword>
<evidence type="ECO:0000313" key="11">
    <source>
        <dbReference type="EMBL" id="QGG47958.1"/>
    </source>
</evidence>
<organism evidence="11 12">
    <name type="scientific">Heliorestis convoluta</name>
    <dbReference type="NCBI Taxonomy" id="356322"/>
    <lineage>
        <taxon>Bacteria</taxon>
        <taxon>Bacillati</taxon>
        <taxon>Bacillota</taxon>
        <taxon>Clostridia</taxon>
        <taxon>Eubacteriales</taxon>
        <taxon>Heliobacteriaceae</taxon>
        <taxon>Heliorestis</taxon>
    </lineage>
</organism>
<evidence type="ECO:0000256" key="9">
    <source>
        <dbReference type="HAMAP-Rule" id="MF_00161"/>
    </source>
</evidence>
<keyword evidence="5 9" id="KW-0064">Aspartyl protease</keyword>
<feature type="transmembrane region" description="Helical" evidence="9">
    <location>
        <begin position="95"/>
        <end position="112"/>
    </location>
</feature>
<feature type="transmembrane region" description="Helical" evidence="9">
    <location>
        <begin position="69"/>
        <end position="86"/>
    </location>
</feature>
<evidence type="ECO:0000313" key="12">
    <source>
        <dbReference type="Proteomes" id="UP000366051"/>
    </source>
</evidence>
<keyword evidence="8 9" id="KW-0472">Membrane</keyword>
<dbReference type="PANTHER" id="PTHR33695">
    <property type="entry name" value="LIPOPROTEIN SIGNAL PEPTIDASE"/>
    <property type="match status" value="1"/>
</dbReference>
<keyword evidence="4 9" id="KW-0812">Transmembrane</keyword>
<dbReference type="GO" id="GO:0006508">
    <property type="term" value="P:proteolysis"/>
    <property type="evidence" value="ECO:0007669"/>
    <property type="project" value="UniProtKB-KW"/>
</dbReference>
<dbReference type="EC" id="3.4.23.36" evidence="9"/>
<keyword evidence="12" id="KW-1185">Reference proteome</keyword>
<evidence type="ECO:0000256" key="4">
    <source>
        <dbReference type="ARBA" id="ARBA00022692"/>
    </source>
</evidence>
<dbReference type="EMBL" id="CP045875">
    <property type="protein sequence ID" value="QGG47958.1"/>
    <property type="molecule type" value="Genomic_DNA"/>
</dbReference>
<comment type="pathway">
    <text evidence="9">Protein modification; lipoprotein biosynthesis (signal peptide cleavage).</text>
</comment>
<comment type="subcellular location">
    <subcellularLocation>
        <location evidence="9">Cell membrane</location>
        <topology evidence="9">Multi-pass membrane protein</topology>
    </subcellularLocation>
</comment>
<evidence type="ECO:0000256" key="10">
    <source>
        <dbReference type="RuleBase" id="RU004181"/>
    </source>
</evidence>
<dbReference type="KEGG" id="hcv:FTV88_1860"/>
<dbReference type="PANTHER" id="PTHR33695:SF1">
    <property type="entry name" value="LIPOPROTEIN SIGNAL PEPTIDASE"/>
    <property type="match status" value="1"/>
</dbReference>
<dbReference type="HAMAP" id="MF_00161">
    <property type="entry name" value="LspA"/>
    <property type="match status" value="1"/>
</dbReference>
<evidence type="ECO:0000256" key="1">
    <source>
        <dbReference type="ARBA" id="ARBA00006139"/>
    </source>
</evidence>
<feature type="transmembrane region" description="Helical" evidence="9">
    <location>
        <begin position="12"/>
        <end position="32"/>
    </location>
</feature>
<evidence type="ECO:0000256" key="5">
    <source>
        <dbReference type="ARBA" id="ARBA00022750"/>
    </source>
</evidence>
<keyword evidence="3 9" id="KW-0645">Protease</keyword>
<evidence type="ECO:0000256" key="2">
    <source>
        <dbReference type="ARBA" id="ARBA00022475"/>
    </source>
</evidence>
<dbReference type="AlphaFoldDB" id="A0A5Q2MYY1"/>
<keyword evidence="6 9" id="KW-0378">Hydrolase</keyword>
<evidence type="ECO:0000256" key="6">
    <source>
        <dbReference type="ARBA" id="ARBA00022801"/>
    </source>
</evidence>
<comment type="catalytic activity">
    <reaction evidence="9">
        <text>Release of signal peptides from bacterial membrane prolipoproteins. Hydrolyzes -Xaa-Yaa-Zaa-|-(S,diacylglyceryl)Cys-, in which Xaa is hydrophobic (preferably Leu), and Yaa (Ala or Ser) and Zaa (Gly or Ala) have small, neutral side chains.</text>
        <dbReference type="EC" id="3.4.23.36"/>
    </reaction>
</comment>
<accession>A0A5Q2MYY1</accession>
<dbReference type="GO" id="GO:0004190">
    <property type="term" value="F:aspartic-type endopeptidase activity"/>
    <property type="evidence" value="ECO:0007669"/>
    <property type="project" value="UniProtKB-UniRule"/>
</dbReference>
<comment type="similarity">
    <text evidence="1 9 10">Belongs to the peptidase A8 family.</text>
</comment>
<sequence>MKKVLPQKISNRSFWSIVFVIVFIDQLTKWLVHQQMTLYQSIPLIPNIFHLTYIRNPGAAFGMLAYQKSFFIVITILILLVIFYFYRKIPPEQPIFRLGLALQGAGAIGNFIDRLKDGYVIDFFDFRLWPVFNIADIAISVGVLLLIYSILTMPDDEKQKT</sequence>
<dbReference type="PRINTS" id="PR00781">
    <property type="entry name" value="LIPOSIGPTASE"/>
</dbReference>
<evidence type="ECO:0000256" key="3">
    <source>
        <dbReference type="ARBA" id="ARBA00022670"/>
    </source>
</evidence>
<dbReference type="Proteomes" id="UP000366051">
    <property type="component" value="Chromosome"/>
</dbReference>
<keyword evidence="11" id="KW-0449">Lipoprotein</keyword>
<dbReference type="NCBIfam" id="TIGR00077">
    <property type="entry name" value="lspA"/>
    <property type="match status" value="1"/>
</dbReference>
<protein>
    <recommendedName>
        <fullName evidence="9">Lipoprotein signal peptidase</fullName>
        <ecNumber evidence="9">3.4.23.36</ecNumber>
    </recommendedName>
    <alternativeName>
        <fullName evidence="9">Prolipoprotein signal peptidase</fullName>
    </alternativeName>
    <alternativeName>
        <fullName evidence="9">Signal peptidase II</fullName>
        <shortName evidence="9">SPase II</shortName>
    </alternativeName>
</protein>
<comment type="function">
    <text evidence="9">This protein specifically catalyzes the removal of signal peptides from prolipoproteins.</text>
</comment>
<feature type="transmembrane region" description="Helical" evidence="9">
    <location>
        <begin position="132"/>
        <end position="151"/>
    </location>
</feature>
<gene>
    <name evidence="9 11" type="primary">lspA</name>
    <name evidence="11" type="ORF">FTV88_1860</name>
</gene>
<dbReference type="UniPathway" id="UPA00665"/>
<proteinExistence type="inferred from homology"/>
<dbReference type="GO" id="GO:0005886">
    <property type="term" value="C:plasma membrane"/>
    <property type="evidence" value="ECO:0007669"/>
    <property type="project" value="UniProtKB-SubCell"/>
</dbReference>
<evidence type="ECO:0000256" key="8">
    <source>
        <dbReference type="ARBA" id="ARBA00023136"/>
    </source>
</evidence>
<feature type="active site" evidence="9">
    <location>
        <position position="122"/>
    </location>
</feature>
<reference evidence="12" key="1">
    <citation type="submission" date="2019-11" db="EMBL/GenBank/DDBJ databases">
        <title>Genome sequence of Heliorestis convoluta strain HH, an alkaliphilic and minimalistic phototrophic bacterium from a soda lake in Egypt.</title>
        <authorList>
            <person name="Dewey E.D."/>
            <person name="Stokes L.M."/>
            <person name="Burchell B.M."/>
            <person name="Shaffer K.N."/>
            <person name="Huntington A.M."/>
            <person name="Baker J.M."/>
            <person name="Nadendla S."/>
            <person name="Giglio M.G."/>
            <person name="Touchman J.W."/>
            <person name="Blankenship R.E."/>
            <person name="Madigan M.T."/>
            <person name="Sattley W.M."/>
        </authorList>
    </citation>
    <scope>NUCLEOTIDE SEQUENCE [LARGE SCALE GENOMIC DNA]</scope>
    <source>
        <strain evidence="12">HH</strain>
    </source>
</reference>
<evidence type="ECO:0000256" key="7">
    <source>
        <dbReference type="ARBA" id="ARBA00022989"/>
    </source>
</evidence>
<dbReference type="Pfam" id="PF01252">
    <property type="entry name" value="Peptidase_A8"/>
    <property type="match status" value="1"/>
</dbReference>